<evidence type="ECO:0000256" key="1">
    <source>
        <dbReference type="SAM" id="MobiDB-lite"/>
    </source>
</evidence>
<feature type="region of interest" description="Disordered" evidence="1">
    <location>
        <begin position="1"/>
        <end position="75"/>
    </location>
</feature>
<dbReference type="Pfam" id="PF11905">
    <property type="entry name" value="DUF3425"/>
    <property type="match status" value="1"/>
</dbReference>
<dbReference type="eggNOG" id="ENOG502T39D">
    <property type="taxonomic scope" value="Eukaryota"/>
</dbReference>
<accession>S3CPD3</accession>
<evidence type="ECO:0008006" key="4">
    <source>
        <dbReference type="Google" id="ProtNLM"/>
    </source>
</evidence>
<dbReference type="OrthoDB" id="2245989at2759"/>
<protein>
    <recommendedName>
        <fullName evidence="4">BZIP domain-containing protein</fullName>
    </recommendedName>
</protein>
<dbReference type="PANTHER" id="PTHR38116">
    <property type="entry name" value="CHROMOSOME 7, WHOLE GENOME SHOTGUN SEQUENCE"/>
    <property type="match status" value="1"/>
</dbReference>
<dbReference type="AlphaFoldDB" id="S3CPD3"/>
<feature type="compositionally biased region" description="Basic and acidic residues" evidence="1">
    <location>
        <begin position="26"/>
        <end position="54"/>
    </location>
</feature>
<name>S3CPD3_GLAL2</name>
<dbReference type="KEGG" id="glz:GLAREA_02933"/>
<reference evidence="2 3" key="1">
    <citation type="journal article" date="2013" name="BMC Genomics">
        <title>Genomics-driven discovery of the pneumocandin biosynthetic gene cluster in the fungus Glarea lozoyensis.</title>
        <authorList>
            <person name="Chen L."/>
            <person name="Yue Q."/>
            <person name="Zhang X."/>
            <person name="Xiang M."/>
            <person name="Wang C."/>
            <person name="Li S."/>
            <person name="Che Y."/>
            <person name="Ortiz-Lopez F.J."/>
            <person name="Bills G.F."/>
            <person name="Liu X."/>
            <person name="An Z."/>
        </authorList>
    </citation>
    <scope>NUCLEOTIDE SEQUENCE [LARGE SCALE GENOMIC DNA]</scope>
    <source>
        <strain evidence="3">ATCC 20868 / MF5171</strain>
    </source>
</reference>
<keyword evidence="3" id="KW-1185">Reference proteome</keyword>
<gene>
    <name evidence="2" type="ORF">GLAREA_02933</name>
</gene>
<evidence type="ECO:0000313" key="3">
    <source>
        <dbReference type="Proteomes" id="UP000016922"/>
    </source>
</evidence>
<dbReference type="Proteomes" id="UP000016922">
    <property type="component" value="Unassembled WGS sequence"/>
</dbReference>
<dbReference type="HOGENOM" id="CLU_033726_1_0_1"/>
<sequence>MAKLATTKQASEHIPEMDELVTLENVQHESGVRNDDWHSIRDPKKRKQIQDRLAQRARRKRVKEAKNQNPKPAEQDALITCLSQSHVARNNDASDSSLFNSLNSLDSHRHNEYYQYVEVPPLAPALELPAPLSVLAALWLNGEILGLKSCTTFPCKSLPVSADIPESLRPTTIQLLTLHCPGIDRFPFPKMRDRSIEMSAFLDEEELGRDMIMGPSFWIVPGGASWDPGAWVIDVGFREKWGWLFD</sequence>
<dbReference type="InterPro" id="IPR021833">
    <property type="entry name" value="DUF3425"/>
</dbReference>
<organism evidence="2 3">
    <name type="scientific">Glarea lozoyensis (strain ATCC 20868 / MF5171)</name>
    <dbReference type="NCBI Taxonomy" id="1116229"/>
    <lineage>
        <taxon>Eukaryota</taxon>
        <taxon>Fungi</taxon>
        <taxon>Dikarya</taxon>
        <taxon>Ascomycota</taxon>
        <taxon>Pezizomycotina</taxon>
        <taxon>Leotiomycetes</taxon>
        <taxon>Helotiales</taxon>
        <taxon>Helotiaceae</taxon>
        <taxon>Glarea</taxon>
    </lineage>
</organism>
<proteinExistence type="predicted"/>
<dbReference type="GeneID" id="19461989"/>
<dbReference type="EMBL" id="KE145370">
    <property type="protein sequence ID" value="EPE27019.1"/>
    <property type="molecule type" value="Genomic_DNA"/>
</dbReference>
<evidence type="ECO:0000313" key="2">
    <source>
        <dbReference type="EMBL" id="EPE27019.1"/>
    </source>
</evidence>
<dbReference type="PANTHER" id="PTHR38116:SF9">
    <property type="entry name" value="BZIP DOMAIN-CONTAINING PROTEIN"/>
    <property type="match status" value="1"/>
</dbReference>
<dbReference type="RefSeq" id="XP_008086209.1">
    <property type="nucleotide sequence ID" value="XM_008088018.1"/>
</dbReference>
<dbReference type="OMA" id="WRMEEEW"/>